<dbReference type="SMART" id="SM00028">
    <property type="entry name" value="TPR"/>
    <property type="match status" value="8"/>
</dbReference>
<name>Q2RS82_RHORT</name>
<gene>
    <name evidence="4" type="ordered locus">Rru_A2213</name>
</gene>
<dbReference type="Pfam" id="PF14559">
    <property type="entry name" value="TPR_19"/>
    <property type="match status" value="1"/>
</dbReference>
<dbReference type="PANTHER" id="PTHR12788">
    <property type="entry name" value="PROTEIN-TYROSINE SULFOTRANSFERASE 2"/>
    <property type="match status" value="1"/>
</dbReference>
<keyword evidence="2" id="KW-0802">TPR repeat</keyword>
<dbReference type="SUPFAM" id="SSF48452">
    <property type="entry name" value="TPR-like"/>
    <property type="match status" value="2"/>
</dbReference>
<dbReference type="Gene3D" id="1.25.40.10">
    <property type="entry name" value="Tetratricopeptide repeat domain"/>
    <property type="match status" value="1"/>
</dbReference>
<proteinExistence type="predicted"/>
<dbReference type="HOGENOM" id="CLU_017034_0_0_5"/>
<dbReference type="Gene3D" id="3.40.50.300">
    <property type="entry name" value="P-loop containing nucleotide triphosphate hydrolases"/>
    <property type="match status" value="1"/>
</dbReference>
<feature type="region of interest" description="Disordered" evidence="3">
    <location>
        <begin position="1"/>
        <end position="31"/>
    </location>
</feature>
<sequence>MPRLPRPPGSSTLRPGAVALGRPDPGPDLNSPEGLIRAARDWLGAGDDQRARLALDRALALRPRAAEALLLRGLVDQRRGDLAAAAEWFRRAIRARKDFADAHLNLGSCLIGLGQTEEALRQFGRAVALAPGMALAHLNLAQALLDQGDLGRARSAIDRARALAPDALPILLARARILAAQEDYEAAGAAWEDCVARAPGDVLVLNDAANFLLEDNRVEDSLALYRRAVALAPTSQEVRKNLIRALMTTGALDEAEAEAVGWLGTQGEDPRFRRLLGDVLVRAGRFPEARSAYVAAWDALPEDDNIPLGLTATGKMKSGEALGDRILERWTAQGAAGVVSADIAYAAGKVLDDRQDYDGAFAAFAQANRLKAADHPFDADAHDRFVEAVSTVFTPALFERFAGLGSPSETPVLVVGLPRSGTTLVEQIIASHPQAAGAGELTHVSRFEHSLPWRVGEAGRRGYPACVAGLDGAILDRFTAHYLHELTRIGPKARRVVDKLPNNFLRLGLFALAFPKARIIHCRRDLVDTCLSLYFQSFAGGHEYRHDLVSLGRYARAYLAMMAHWRRVLPLPMLEVDYADVVADQEKASRTMLEFLGLAWDEVVLRFHKREATVATASRWQVRQPIYATSVARWRRYEQHLSPLLLSLEGKKPSKG</sequence>
<dbReference type="PROSITE" id="PS50005">
    <property type="entry name" value="TPR"/>
    <property type="match status" value="2"/>
</dbReference>
<keyword evidence="1" id="KW-0808">Transferase</keyword>
<dbReference type="KEGG" id="rru:Rru_A2213"/>
<feature type="repeat" description="TPR" evidence="2">
    <location>
        <begin position="66"/>
        <end position="99"/>
    </location>
</feature>
<dbReference type="PROSITE" id="PS50293">
    <property type="entry name" value="TPR_REGION"/>
    <property type="match status" value="1"/>
</dbReference>
<dbReference type="GO" id="GO:0008476">
    <property type="term" value="F:protein-tyrosine sulfotransferase activity"/>
    <property type="evidence" value="ECO:0007669"/>
    <property type="project" value="InterPro"/>
</dbReference>
<dbReference type="Proteomes" id="UP000001929">
    <property type="component" value="Chromosome"/>
</dbReference>
<dbReference type="InterPro" id="IPR011990">
    <property type="entry name" value="TPR-like_helical_dom_sf"/>
</dbReference>
<evidence type="ECO:0000256" key="1">
    <source>
        <dbReference type="ARBA" id="ARBA00022679"/>
    </source>
</evidence>
<dbReference type="InterPro" id="IPR026634">
    <property type="entry name" value="TPST-like"/>
</dbReference>
<dbReference type="eggNOG" id="COG0457">
    <property type="taxonomic scope" value="Bacteria"/>
</dbReference>
<organism evidence="4 5">
    <name type="scientific">Rhodospirillum rubrum (strain ATCC 11170 / ATH 1.1.1 / DSM 467 / LMG 4362 / NCIMB 8255 / S1)</name>
    <dbReference type="NCBI Taxonomy" id="269796"/>
    <lineage>
        <taxon>Bacteria</taxon>
        <taxon>Pseudomonadati</taxon>
        <taxon>Pseudomonadota</taxon>
        <taxon>Alphaproteobacteria</taxon>
        <taxon>Rhodospirillales</taxon>
        <taxon>Rhodospirillaceae</taxon>
        <taxon>Rhodospirillum</taxon>
    </lineage>
</organism>
<dbReference type="STRING" id="269796.Rru_A2213"/>
<accession>Q2RS82</accession>
<evidence type="ECO:0000256" key="3">
    <source>
        <dbReference type="SAM" id="MobiDB-lite"/>
    </source>
</evidence>
<dbReference type="EnsemblBacteria" id="ABC23013">
    <property type="protein sequence ID" value="ABC23013"/>
    <property type="gene ID" value="Rru_A2213"/>
</dbReference>
<dbReference type="Pfam" id="PF13469">
    <property type="entry name" value="Sulfotransfer_3"/>
    <property type="match status" value="1"/>
</dbReference>
<dbReference type="RefSeq" id="WP_011389868.1">
    <property type="nucleotide sequence ID" value="NC_007643.1"/>
</dbReference>
<dbReference type="InterPro" id="IPR027417">
    <property type="entry name" value="P-loop_NTPase"/>
</dbReference>
<dbReference type="AlphaFoldDB" id="Q2RS82"/>
<reference evidence="4 5" key="1">
    <citation type="journal article" date="2011" name="Stand. Genomic Sci.">
        <title>Complete genome sequence of Rhodospirillum rubrum type strain (S1).</title>
        <authorList>
            <person name="Munk A.C."/>
            <person name="Copeland A."/>
            <person name="Lucas S."/>
            <person name="Lapidus A."/>
            <person name="Del Rio T.G."/>
            <person name="Barry K."/>
            <person name="Detter J.C."/>
            <person name="Hammon N."/>
            <person name="Israni S."/>
            <person name="Pitluck S."/>
            <person name="Brettin T."/>
            <person name="Bruce D."/>
            <person name="Han C."/>
            <person name="Tapia R."/>
            <person name="Gilna P."/>
            <person name="Schmutz J."/>
            <person name="Larimer F."/>
            <person name="Land M."/>
            <person name="Kyrpides N.C."/>
            <person name="Mavromatis K."/>
            <person name="Richardson P."/>
            <person name="Rohde M."/>
            <person name="Goker M."/>
            <person name="Klenk H.P."/>
            <person name="Zhang Y."/>
            <person name="Roberts G.P."/>
            <person name="Reslewic S."/>
            <person name="Schwartz D.C."/>
        </authorList>
    </citation>
    <scope>NUCLEOTIDE SEQUENCE [LARGE SCALE GENOMIC DNA]</scope>
    <source>
        <strain evidence="5">ATCC 11170 / ATH 1.1.1 / DSM 467 / LMG 4362 / NCIMB 8255 / S1</strain>
    </source>
</reference>
<feature type="repeat" description="TPR" evidence="2">
    <location>
        <begin position="100"/>
        <end position="133"/>
    </location>
</feature>
<dbReference type="PANTHER" id="PTHR12788:SF10">
    <property type="entry name" value="PROTEIN-TYROSINE SULFOTRANSFERASE"/>
    <property type="match status" value="1"/>
</dbReference>
<dbReference type="PhylomeDB" id="Q2RS82"/>
<evidence type="ECO:0000313" key="5">
    <source>
        <dbReference type="Proteomes" id="UP000001929"/>
    </source>
</evidence>
<dbReference type="Pfam" id="PF13432">
    <property type="entry name" value="TPR_16"/>
    <property type="match status" value="2"/>
</dbReference>
<evidence type="ECO:0000313" key="4">
    <source>
        <dbReference type="EMBL" id="ABC23013.1"/>
    </source>
</evidence>
<evidence type="ECO:0000256" key="2">
    <source>
        <dbReference type="PROSITE-ProRule" id="PRU00339"/>
    </source>
</evidence>
<dbReference type="SUPFAM" id="SSF52540">
    <property type="entry name" value="P-loop containing nucleoside triphosphate hydrolases"/>
    <property type="match status" value="1"/>
</dbReference>
<dbReference type="EMBL" id="CP000230">
    <property type="protein sequence ID" value="ABC23013.1"/>
    <property type="molecule type" value="Genomic_DNA"/>
</dbReference>
<dbReference type="PATRIC" id="fig|269796.9.peg.2310"/>
<keyword evidence="5" id="KW-1185">Reference proteome</keyword>
<dbReference type="InterPro" id="IPR019734">
    <property type="entry name" value="TPR_rpt"/>
</dbReference>
<protein>
    <submittedName>
        <fullName evidence="4">Sulfotransferase</fullName>
    </submittedName>
</protein>